<gene>
    <name evidence="1" type="ORF">BN59_01589</name>
</gene>
<dbReference type="STRING" id="1034943.BN59_01589"/>
<dbReference type="SUPFAM" id="SSF143011">
    <property type="entry name" value="RelE-like"/>
    <property type="match status" value="1"/>
</dbReference>
<evidence type="ECO:0000313" key="1">
    <source>
        <dbReference type="EMBL" id="CDZ77306.1"/>
    </source>
</evidence>
<dbReference type="eggNOG" id="ENOG50336AV">
    <property type="taxonomic scope" value="Bacteria"/>
</dbReference>
<dbReference type="InterPro" id="IPR035093">
    <property type="entry name" value="RelE/ParE_toxin_dom_sf"/>
</dbReference>
<evidence type="ECO:0008006" key="3">
    <source>
        <dbReference type="Google" id="ProtNLM"/>
    </source>
</evidence>
<dbReference type="AlphaFoldDB" id="A0A078KWD1"/>
<protein>
    <recommendedName>
        <fullName evidence="3">Cytotoxic translational repressor of toxin-antitoxin stability system</fullName>
    </recommendedName>
</protein>
<organism evidence="1 2">
    <name type="scientific">Legionella massiliensis</name>
    <dbReference type="NCBI Taxonomy" id="1034943"/>
    <lineage>
        <taxon>Bacteria</taxon>
        <taxon>Pseudomonadati</taxon>
        <taxon>Pseudomonadota</taxon>
        <taxon>Gammaproteobacteria</taxon>
        <taxon>Legionellales</taxon>
        <taxon>Legionellaceae</taxon>
        <taxon>Legionella</taxon>
    </lineage>
</organism>
<name>A0A078KWD1_9GAMM</name>
<sequence length="102" mass="11829">MIYYFFMNWTIKITNKAAKQVDKLPKSAKTTLLLLLRDIERNGPSTSGGWKNYGKLKGMVGDKRHCHLMKGKPTYVCCWEVIDKQVKLIEVYYVGTHEKAPY</sequence>
<dbReference type="Gene3D" id="3.30.2310.20">
    <property type="entry name" value="RelE-like"/>
    <property type="match status" value="1"/>
</dbReference>
<dbReference type="EMBL" id="CCSB01000002">
    <property type="protein sequence ID" value="CDZ77306.1"/>
    <property type="molecule type" value="Genomic_DNA"/>
</dbReference>
<accession>A0A078KWD1</accession>
<proteinExistence type="predicted"/>
<dbReference type="Proteomes" id="UP000044071">
    <property type="component" value="Unassembled WGS sequence"/>
</dbReference>
<evidence type="ECO:0000313" key="2">
    <source>
        <dbReference type="Proteomes" id="UP000044071"/>
    </source>
</evidence>
<reference evidence="1 2" key="1">
    <citation type="submission" date="2014-06" db="EMBL/GenBank/DDBJ databases">
        <authorList>
            <person name="Urmite Genomes Urmite Genomes"/>
        </authorList>
    </citation>
    <scope>NUCLEOTIDE SEQUENCE [LARGE SCALE GENOMIC DNA]</scope>
</reference>
<keyword evidence="2" id="KW-1185">Reference proteome</keyword>